<reference evidence="3 4" key="1">
    <citation type="journal article" date="2024" name="J Genomics">
        <title>Draft genome sequencing and assembly of Favolaschia claudopus CIRM-BRFM 2984 isolated from oak limbs.</title>
        <authorList>
            <person name="Navarro D."/>
            <person name="Drula E."/>
            <person name="Chaduli D."/>
            <person name="Cazenave R."/>
            <person name="Ahrendt S."/>
            <person name="Wang J."/>
            <person name="Lipzen A."/>
            <person name="Daum C."/>
            <person name="Barry K."/>
            <person name="Grigoriev I.V."/>
            <person name="Favel A."/>
            <person name="Rosso M.N."/>
            <person name="Martin F."/>
        </authorList>
    </citation>
    <scope>NUCLEOTIDE SEQUENCE [LARGE SCALE GENOMIC DNA]</scope>
    <source>
        <strain evidence="3 4">CIRM-BRFM 2984</strain>
    </source>
</reference>
<feature type="region of interest" description="Disordered" evidence="1">
    <location>
        <begin position="116"/>
        <end position="197"/>
    </location>
</feature>
<dbReference type="AlphaFoldDB" id="A0AAV9ZYA2"/>
<evidence type="ECO:0000256" key="1">
    <source>
        <dbReference type="SAM" id="MobiDB-lite"/>
    </source>
</evidence>
<dbReference type="EMBL" id="JAWWNJ010000098">
    <property type="protein sequence ID" value="KAK6996225.1"/>
    <property type="molecule type" value="Genomic_DNA"/>
</dbReference>
<feature type="region of interest" description="Disordered" evidence="1">
    <location>
        <begin position="520"/>
        <end position="539"/>
    </location>
</feature>
<name>A0AAV9ZYA2_9AGAR</name>
<dbReference type="Proteomes" id="UP001362999">
    <property type="component" value="Unassembled WGS sequence"/>
</dbReference>
<feature type="domain" description="DUF6589" evidence="2">
    <location>
        <begin position="479"/>
        <end position="876"/>
    </location>
</feature>
<organism evidence="3 4">
    <name type="scientific">Favolaschia claudopus</name>
    <dbReference type="NCBI Taxonomy" id="2862362"/>
    <lineage>
        <taxon>Eukaryota</taxon>
        <taxon>Fungi</taxon>
        <taxon>Dikarya</taxon>
        <taxon>Basidiomycota</taxon>
        <taxon>Agaricomycotina</taxon>
        <taxon>Agaricomycetes</taxon>
        <taxon>Agaricomycetidae</taxon>
        <taxon>Agaricales</taxon>
        <taxon>Marasmiineae</taxon>
        <taxon>Mycenaceae</taxon>
        <taxon>Favolaschia</taxon>
    </lineage>
</organism>
<gene>
    <name evidence="3" type="ORF">R3P38DRAFT_2737025</name>
</gene>
<evidence type="ECO:0000313" key="3">
    <source>
        <dbReference type="EMBL" id="KAK6996225.1"/>
    </source>
</evidence>
<keyword evidence="4" id="KW-1185">Reference proteome</keyword>
<proteinExistence type="predicted"/>
<accession>A0AAV9ZYA2</accession>
<sequence>MSSDSSSSLPAVNLPVPGSQYNVTAQQEPSTGGAIQSLPAPTSRISTANTYDGFFSAFSQPNHRVPNSRRSESDIRSTVSSFQAQFQSTPFNPDAFPSSGYDTFFSKASIRPEIPSRPVISARPATTRQVPSPNSVVDHIPTSSPLLRSAPISRSHAPQNPPSPDTSIDTLVDFSEPEPVPETVEKPAASDIPSLPKGSEDEKIGVILQMLRKARISPTTLFLAALTKSTYADKFYTSETRPTQLLETLYDDPRGKLILDEWFWPHSLDLVCDRLTSEANSMVKSLSTHKSVSDMTPEFLRSWSPKDTVAKKADEEAPTLLRVLRCTLNDQKSLEKNKKKSNETACYTLLGQLVSRRSQQALDFAGPLSLMWWASGCSREAVEILQQVGLSKCFDTTKKLLKSTANYCLSNAKNLVRRSDGYLFNYDNINFSTSEYVEQRAMAPAKVQSGTHFIVLELLNPNPAAYDLPFLLSRARNAPDLDFNRDLVPTVEQSLAVHHRLCSYVIRVFFRYHKSMQKRTLDPELQSPPRRPLPPSHTTKQFPLKICTIEEASVKGNLACFVESHITQLGLTYDELTKPILSINDQATQALNRSAKSIRAFDKNPFLRCQIWQLGIGLFHLCLNLIWAILHVHRGHVNHHGTLSHLFVIMEKARLGGHHPDYHSLLAALMQILDGLLLDAWRIECGHATLDEYAASNPSVADLRNKAAKILYNHATPTRTPLLSSHPLDTVRENTRRLIHDLIYVSEVTRAVSEGDFGRVEDILPTLGMMFRGAGSKNYSTEILHFIHNMKHVWNGNGFDEVVRDNMIVRMKGNHCEGVDANMEHNIGRIKELFATKGMYGSWDRLADISAAIDVIDSVKKNAAMSLGASYQGSSHKTVDTSHLVWRVAHKARELSLNTFLATRDNNSKPSVDILSAGEAVLKSASLATFNKNRRALLKGIMMEEEKDDLPAMNLSREAPIEFGADLEQ</sequence>
<comment type="caution">
    <text evidence="3">The sequence shown here is derived from an EMBL/GenBank/DDBJ whole genome shotgun (WGS) entry which is preliminary data.</text>
</comment>
<feature type="compositionally biased region" description="Polar residues" evidence="1">
    <location>
        <begin position="124"/>
        <end position="146"/>
    </location>
</feature>
<dbReference type="InterPro" id="IPR046496">
    <property type="entry name" value="DUF6589"/>
</dbReference>
<dbReference type="Pfam" id="PF20231">
    <property type="entry name" value="DUF6589"/>
    <property type="match status" value="1"/>
</dbReference>
<protein>
    <recommendedName>
        <fullName evidence="2">DUF6589 domain-containing protein</fullName>
    </recommendedName>
</protein>
<evidence type="ECO:0000259" key="2">
    <source>
        <dbReference type="Pfam" id="PF20231"/>
    </source>
</evidence>
<evidence type="ECO:0000313" key="4">
    <source>
        <dbReference type="Proteomes" id="UP001362999"/>
    </source>
</evidence>